<evidence type="ECO:0000256" key="3">
    <source>
        <dbReference type="ARBA" id="ARBA00005712"/>
    </source>
</evidence>
<dbReference type="HAMAP" id="MF_00530">
    <property type="entry name" value="ATP_synth_epsil_bac"/>
    <property type="match status" value="1"/>
</dbReference>
<dbReference type="Gene3D" id="2.60.15.10">
    <property type="entry name" value="F0F1 ATP synthase delta/epsilon subunit, N-terminal"/>
    <property type="match status" value="1"/>
</dbReference>
<dbReference type="EMBL" id="SEOL01000003">
    <property type="protein sequence ID" value="MBL0848907.1"/>
    <property type="molecule type" value="Genomic_DNA"/>
</dbReference>
<keyword evidence="10" id="KW-1003">Cell membrane</keyword>
<keyword evidence="7 10" id="KW-0472">Membrane</keyword>
<keyword evidence="4 10" id="KW-0813">Transport</keyword>
<keyword evidence="9 10" id="KW-0066">ATP synthesis</keyword>
<sequence length="144" mass="16037">MSLVNDFYFELISPEKGHFSGKVRSVILPSESGDMTILAGHSSVLVRIKPGIITVELPSRDVSRYVVVGGISHSISSRCTVLAEDIFAINGAACIEAIDKRFEDYQSILDNLSDVEQRSQLEQFLMDLFYLRSRVSSEDFQSSL</sequence>
<evidence type="ECO:0000313" key="12">
    <source>
        <dbReference type="EMBL" id="MBL0848907.1"/>
    </source>
</evidence>
<dbReference type="PANTHER" id="PTHR13822:SF10">
    <property type="entry name" value="ATP SYNTHASE EPSILON CHAIN, CHLOROPLASTIC"/>
    <property type="match status" value="1"/>
</dbReference>
<dbReference type="AlphaFoldDB" id="A0A937DLX9"/>
<organism evidence="12 13">
    <name type="scientific">Candidatus Liberibacter ctenarytainae</name>
    <dbReference type="NCBI Taxonomy" id="2020335"/>
    <lineage>
        <taxon>Bacteria</taxon>
        <taxon>Pseudomonadati</taxon>
        <taxon>Pseudomonadota</taxon>
        <taxon>Alphaproteobacteria</taxon>
        <taxon>Hyphomicrobiales</taxon>
        <taxon>Rhizobiaceae</taxon>
        <taxon>Liberibacter</taxon>
    </lineage>
</organism>
<protein>
    <recommendedName>
        <fullName evidence="10">ATP synthase epsilon chain</fullName>
    </recommendedName>
    <alternativeName>
        <fullName evidence="10">ATP synthase F1 sector epsilon subunit</fullName>
    </alternativeName>
    <alternativeName>
        <fullName evidence="10">F-ATPase epsilon subunit</fullName>
    </alternativeName>
</protein>
<keyword evidence="6 10" id="KW-0406">Ion transport</keyword>
<evidence type="ECO:0000256" key="9">
    <source>
        <dbReference type="ARBA" id="ARBA00023310"/>
    </source>
</evidence>
<evidence type="ECO:0000313" key="13">
    <source>
        <dbReference type="Proteomes" id="UP000736856"/>
    </source>
</evidence>
<dbReference type="InterPro" id="IPR020546">
    <property type="entry name" value="ATP_synth_F1_dsu/esu_N"/>
</dbReference>
<dbReference type="GO" id="GO:0045259">
    <property type="term" value="C:proton-transporting ATP synthase complex"/>
    <property type="evidence" value="ECO:0007669"/>
    <property type="project" value="UniProtKB-KW"/>
</dbReference>
<feature type="domain" description="ATP synthase F1 complex delta/epsilon subunit N-terminal" evidence="11">
    <location>
        <begin position="8"/>
        <end position="85"/>
    </location>
</feature>
<evidence type="ECO:0000256" key="2">
    <source>
        <dbReference type="ARBA" id="ARBA00004184"/>
    </source>
</evidence>
<dbReference type="InterPro" id="IPR001469">
    <property type="entry name" value="ATP_synth_F1_dsu/esu"/>
</dbReference>
<evidence type="ECO:0000256" key="5">
    <source>
        <dbReference type="ARBA" id="ARBA00022781"/>
    </source>
</evidence>
<comment type="similarity">
    <text evidence="3 10">Belongs to the ATPase epsilon chain family.</text>
</comment>
<dbReference type="Pfam" id="PF02823">
    <property type="entry name" value="ATP-synt_DE_N"/>
    <property type="match status" value="1"/>
</dbReference>
<dbReference type="CDD" id="cd12152">
    <property type="entry name" value="F1-ATPase_delta"/>
    <property type="match status" value="1"/>
</dbReference>
<dbReference type="Proteomes" id="UP000736856">
    <property type="component" value="Unassembled WGS sequence"/>
</dbReference>
<dbReference type="InterPro" id="IPR036771">
    <property type="entry name" value="ATPsynth_dsu/esu_N"/>
</dbReference>
<evidence type="ECO:0000259" key="11">
    <source>
        <dbReference type="Pfam" id="PF02823"/>
    </source>
</evidence>
<dbReference type="GO" id="GO:0012505">
    <property type="term" value="C:endomembrane system"/>
    <property type="evidence" value="ECO:0007669"/>
    <property type="project" value="UniProtKB-SubCell"/>
</dbReference>
<evidence type="ECO:0000256" key="6">
    <source>
        <dbReference type="ARBA" id="ARBA00023065"/>
    </source>
</evidence>
<keyword evidence="8 10" id="KW-0139">CF(1)</keyword>
<dbReference type="GO" id="GO:0005886">
    <property type="term" value="C:plasma membrane"/>
    <property type="evidence" value="ECO:0007669"/>
    <property type="project" value="UniProtKB-SubCell"/>
</dbReference>
<evidence type="ECO:0000256" key="1">
    <source>
        <dbReference type="ARBA" id="ARBA00003543"/>
    </source>
</evidence>
<comment type="function">
    <text evidence="1 10">Produces ATP from ADP in the presence of a proton gradient across the membrane.</text>
</comment>
<evidence type="ECO:0000256" key="7">
    <source>
        <dbReference type="ARBA" id="ARBA00023136"/>
    </source>
</evidence>
<proteinExistence type="inferred from homology"/>
<keyword evidence="5 10" id="KW-0375">Hydrogen ion transport</keyword>
<comment type="subcellular location">
    <subcellularLocation>
        <location evidence="10">Cell membrane</location>
        <topology evidence="10">Peripheral membrane protein</topology>
    </subcellularLocation>
    <subcellularLocation>
        <location evidence="2">Endomembrane system</location>
        <topology evidence="2">Peripheral membrane protein</topology>
    </subcellularLocation>
</comment>
<reference evidence="12" key="1">
    <citation type="submission" date="2019-02" db="EMBL/GenBank/DDBJ databases">
        <title>A novel Candidatus Liberibacter species associated with the New Zealand native fuchsia psyllid, Ctenarytaina fuchsiae.</title>
        <authorList>
            <person name="Thompson S.M."/>
            <person name="Jorgensen N."/>
            <person name="David C."/>
            <person name="Bulman S.R."/>
            <person name="Smith G.R."/>
        </authorList>
    </citation>
    <scope>NUCLEOTIDE SEQUENCE</scope>
    <source>
        <strain evidence="12">Oxford</strain>
    </source>
</reference>
<evidence type="ECO:0000256" key="8">
    <source>
        <dbReference type="ARBA" id="ARBA00023196"/>
    </source>
</evidence>
<dbReference type="PANTHER" id="PTHR13822">
    <property type="entry name" value="ATP SYNTHASE DELTA/EPSILON CHAIN"/>
    <property type="match status" value="1"/>
</dbReference>
<dbReference type="GO" id="GO:0046933">
    <property type="term" value="F:proton-transporting ATP synthase activity, rotational mechanism"/>
    <property type="evidence" value="ECO:0007669"/>
    <property type="project" value="UniProtKB-UniRule"/>
</dbReference>
<dbReference type="SUPFAM" id="SSF51344">
    <property type="entry name" value="Epsilon subunit of F1F0-ATP synthase N-terminal domain"/>
    <property type="match status" value="1"/>
</dbReference>
<comment type="subunit">
    <text evidence="10">F-type ATPases have 2 components, CF(1) - the catalytic core - and CF(0) - the membrane proton channel. CF(1) has five subunits: alpha(3), beta(3), gamma(1), delta(1), epsilon(1). CF(0) has three main subunits: a, b and c.</text>
</comment>
<accession>A0A937DLX9</accession>
<evidence type="ECO:0000256" key="4">
    <source>
        <dbReference type="ARBA" id="ARBA00022448"/>
    </source>
</evidence>
<evidence type="ECO:0000256" key="10">
    <source>
        <dbReference type="HAMAP-Rule" id="MF_00530"/>
    </source>
</evidence>
<dbReference type="GO" id="GO:0005524">
    <property type="term" value="F:ATP binding"/>
    <property type="evidence" value="ECO:0007669"/>
    <property type="project" value="UniProtKB-UniRule"/>
</dbReference>
<gene>
    <name evidence="10" type="primary">atpC</name>
    <name evidence="12" type="ORF">EU981_02250</name>
</gene>
<name>A0A937DLX9_9HYPH</name>
<comment type="caution">
    <text evidence="12">The sequence shown here is derived from an EMBL/GenBank/DDBJ whole genome shotgun (WGS) entry which is preliminary data.</text>
</comment>